<reference evidence="2" key="1">
    <citation type="submission" date="2020-05" db="EMBL/GenBank/DDBJ databases">
        <authorList>
            <person name="Chiriac C."/>
            <person name="Salcher M."/>
            <person name="Ghai R."/>
            <person name="Kavagutti S V."/>
        </authorList>
    </citation>
    <scope>NUCLEOTIDE SEQUENCE</scope>
</reference>
<gene>
    <name evidence="1" type="ORF">UFOPK1392_01216</name>
    <name evidence="2" type="ORF">UFOPK3733_01402</name>
</gene>
<organism evidence="2">
    <name type="scientific">freshwater metagenome</name>
    <dbReference type="NCBI Taxonomy" id="449393"/>
    <lineage>
        <taxon>unclassified sequences</taxon>
        <taxon>metagenomes</taxon>
        <taxon>ecological metagenomes</taxon>
    </lineage>
</organism>
<proteinExistence type="predicted"/>
<sequence>MAQRLNVAGFPHRHNLDEIFEMDDSHGFDY</sequence>
<protein>
    <submittedName>
        <fullName evidence="2">Unannotated protein</fullName>
    </submittedName>
</protein>
<dbReference type="EMBL" id="CAFBNC010000074">
    <property type="protein sequence ID" value="CAB4942964.1"/>
    <property type="molecule type" value="Genomic_DNA"/>
</dbReference>
<dbReference type="AlphaFoldDB" id="A0A6J7JKD0"/>
<dbReference type="EMBL" id="CAEMXZ010000046">
    <property type="protein sequence ID" value="CAB4323461.1"/>
    <property type="molecule type" value="Genomic_DNA"/>
</dbReference>
<name>A0A6J7JKD0_9ZZZZ</name>
<evidence type="ECO:0000313" key="2">
    <source>
        <dbReference type="EMBL" id="CAB4942964.1"/>
    </source>
</evidence>
<evidence type="ECO:0000313" key="1">
    <source>
        <dbReference type="EMBL" id="CAB4323461.1"/>
    </source>
</evidence>
<accession>A0A6J7JKD0</accession>